<accession>A0A2W5RPI4</accession>
<proteinExistence type="predicted"/>
<sequence>MPLRGTAALAMWWDMAPDMKPEFEHWHSHEHFPERLGVPGFRRASRWTSAGGGEGVFVMYDVASHAVLSSQAYVHHLNSPTPWSTKMMPHHRNMVRSQCHVLASAGSAVARHALTLRLSPQPGRGDDLRASLRTLCEDLAQRPGLVGAHLLQHQTPDMPETTEQRIRNSADRFADRVLVVLGYTSEVLERLLHTDLSQEALRHAGAADGAVSGLYTLSHSASAEEFASEHLPALV</sequence>
<protein>
    <submittedName>
        <fullName evidence="1">Uncharacterized protein</fullName>
    </submittedName>
</protein>
<evidence type="ECO:0000313" key="1">
    <source>
        <dbReference type="EMBL" id="PZQ69143.1"/>
    </source>
</evidence>
<comment type="caution">
    <text evidence="1">The sequence shown here is derived from an EMBL/GenBank/DDBJ whole genome shotgun (WGS) entry which is preliminary data.</text>
</comment>
<gene>
    <name evidence="1" type="ORF">DI563_19750</name>
</gene>
<evidence type="ECO:0000313" key="2">
    <source>
        <dbReference type="Proteomes" id="UP000249135"/>
    </source>
</evidence>
<dbReference type="EMBL" id="QFPP01000303">
    <property type="protein sequence ID" value="PZQ69143.1"/>
    <property type="molecule type" value="Genomic_DNA"/>
</dbReference>
<organism evidence="1 2">
    <name type="scientific">Variovorax paradoxus</name>
    <dbReference type="NCBI Taxonomy" id="34073"/>
    <lineage>
        <taxon>Bacteria</taxon>
        <taxon>Pseudomonadati</taxon>
        <taxon>Pseudomonadota</taxon>
        <taxon>Betaproteobacteria</taxon>
        <taxon>Burkholderiales</taxon>
        <taxon>Comamonadaceae</taxon>
        <taxon>Variovorax</taxon>
    </lineage>
</organism>
<dbReference type="AlphaFoldDB" id="A0A2W5RPI4"/>
<reference evidence="1 2" key="1">
    <citation type="submission" date="2017-08" db="EMBL/GenBank/DDBJ databases">
        <title>Infants hospitalized years apart are colonized by the same room-sourced microbial strains.</title>
        <authorList>
            <person name="Brooks B."/>
            <person name="Olm M.R."/>
            <person name="Firek B.A."/>
            <person name="Baker R."/>
            <person name="Thomas B.C."/>
            <person name="Morowitz M.J."/>
            <person name="Banfield J.F."/>
        </authorList>
    </citation>
    <scope>NUCLEOTIDE SEQUENCE [LARGE SCALE GENOMIC DNA]</scope>
    <source>
        <strain evidence="1">S2_005_003_R2_41</strain>
    </source>
</reference>
<dbReference type="Proteomes" id="UP000249135">
    <property type="component" value="Unassembled WGS sequence"/>
</dbReference>
<name>A0A2W5RPI4_VARPD</name>